<dbReference type="Proteomes" id="UP001229421">
    <property type="component" value="Unassembled WGS sequence"/>
</dbReference>
<feature type="transmembrane region" description="Helical" evidence="1">
    <location>
        <begin position="20"/>
        <end position="42"/>
    </location>
</feature>
<keyword evidence="1" id="KW-1133">Transmembrane helix</keyword>
<dbReference type="EMBL" id="JAUHHV010000012">
    <property type="protein sequence ID" value="KAK1406591.1"/>
    <property type="molecule type" value="Genomic_DNA"/>
</dbReference>
<protein>
    <submittedName>
        <fullName evidence="2">Uncharacterized protein</fullName>
    </submittedName>
</protein>
<proteinExistence type="predicted"/>
<keyword evidence="3" id="KW-1185">Reference proteome</keyword>
<evidence type="ECO:0000256" key="1">
    <source>
        <dbReference type="SAM" id="Phobius"/>
    </source>
</evidence>
<evidence type="ECO:0000313" key="2">
    <source>
        <dbReference type="EMBL" id="KAK1406591.1"/>
    </source>
</evidence>
<organism evidence="2 3">
    <name type="scientific">Tagetes erecta</name>
    <name type="common">African marigold</name>
    <dbReference type="NCBI Taxonomy" id="13708"/>
    <lineage>
        <taxon>Eukaryota</taxon>
        <taxon>Viridiplantae</taxon>
        <taxon>Streptophyta</taxon>
        <taxon>Embryophyta</taxon>
        <taxon>Tracheophyta</taxon>
        <taxon>Spermatophyta</taxon>
        <taxon>Magnoliopsida</taxon>
        <taxon>eudicotyledons</taxon>
        <taxon>Gunneridae</taxon>
        <taxon>Pentapetalae</taxon>
        <taxon>asterids</taxon>
        <taxon>campanulids</taxon>
        <taxon>Asterales</taxon>
        <taxon>Asteraceae</taxon>
        <taxon>Asteroideae</taxon>
        <taxon>Heliantheae alliance</taxon>
        <taxon>Tageteae</taxon>
        <taxon>Tagetes</taxon>
    </lineage>
</organism>
<keyword evidence="1" id="KW-0812">Transmembrane</keyword>
<dbReference type="AlphaFoldDB" id="A0AAD8NFY6"/>
<sequence>MVFPLLIAAFSTPLYIRCHVVAIFFLFSTILLVVSVASIVQVREEGWTNGMRESGLIDQIASESDHGQTLTPLYLHFFPIPNLNFTTPATATATAQQLTQSTPTRFLFTLFPLHGS</sequence>
<reference evidence="2" key="1">
    <citation type="journal article" date="2023" name="bioRxiv">
        <title>Improved chromosome-level genome assembly for marigold (Tagetes erecta).</title>
        <authorList>
            <person name="Jiang F."/>
            <person name="Yuan L."/>
            <person name="Wang S."/>
            <person name="Wang H."/>
            <person name="Xu D."/>
            <person name="Wang A."/>
            <person name="Fan W."/>
        </authorList>
    </citation>
    <scope>NUCLEOTIDE SEQUENCE</scope>
    <source>
        <strain evidence="2">WSJ</strain>
        <tissue evidence="2">Leaf</tissue>
    </source>
</reference>
<name>A0AAD8NFY6_TARER</name>
<evidence type="ECO:0000313" key="3">
    <source>
        <dbReference type="Proteomes" id="UP001229421"/>
    </source>
</evidence>
<comment type="caution">
    <text evidence="2">The sequence shown here is derived from an EMBL/GenBank/DDBJ whole genome shotgun (WGS) entry which is preliminary data.</text>
</comment>
<accession>A0AAD8NFY6</accession>
<keyword evidence="1" id="KW-0472">Membrane</keyword>
<gene>
    <name evidence="2" type="ORF">QVD17_42032</name>
</gene>